<dbReference type="AlphaFoldDB" id="A0A6M4IPR0"/>
<feature type="signal peptide" evidence="1">
    <location>
        <begin position="1"/>
        <end position="26"/>
    </location>
</feature>
<sequence length="347" mass="35270">MAFPVRPRAVLALTCTAAVFAAAVFAAAPLAAQSTGSTPASAPTLTLAEVRALVEAHLIVSAIHDSSDNKAAQQKNKTKEAQLDLQQKKRQMITDALAKKGMADSVFSKRRFLVSSNATLRAQFDSILADVTGAPLPGVVAAAPLAPGAVAASSLPPGLVGTHLGHVLSSFMDTPDKSGFLPMALAEAKIAAQHAAFAARTPDNLQSMQTHAGHVIHALDPTQAPSGPGKGFGMKRAAGGIAQHAELAAKEPTASANVKSHAVHVATAARSAMSRGDQAIAIAKQIQAATTAAAAASLVSQLVSICDQLIAGSDNNADGRIGWGDGEGALQQAQDHLGLLLAGEKKP</sequence>
<keyword evidence="1" id="KW-0732">Signal</keyword>
<dbReference type="RefSeq" id="WP_171226144.1">
    <property type="nucleotide sequence ID" value="NZ_CP053085.1"/>
</dbReference>
<evidence type="ECO:0000313" key="3">
    <source>
        <dbReference type="Proteomes" id="UP000500938"/>
    </source>
</evidence>
<evidence type="ECO:0000256" key="1">
    <source>
        <dbReference type="SAM" id="SignalP"/>
    </source>
</evidence>
<reference evidence="2 3" key="1">
    <citation type="submission" date="2020-05" db="EMBL/GenBank/DDBJ databases">
        <title>Complete genome sequence of Gemmatimonas greenlandica TET16.</title>
        <authorList>
            <person name="Zeng Y."/>
        </authorList>
    </citation>
    <scope>NUCLEOTIDE SEQUENCE [LARGE SCALE GENOMIC DNA]</scope>
    <source>
        <strain evidence="2 3">TET16</strain>
    </source>
</reference>
<keyword evidence="3" id="KW-1185">Reference proteome</keyword>
<feature type="chain" id="PRO_5026774012" description="DUF4142 domain-containing protein" evidence="1">
    <location>
        <begin position="27"/>
        <end position="347"/>
    </location>
</feature>
<evidence type="ECO:0000313" key="2">
    <source>
        <dbReference type="EMBL" id="QJR36710.1"/>
    </source>
</evidence>
<protein>
    <recommendedName>
        <fullName evidence="4">DUF4142 domain-containing protein</fullName>
    </recommendedName>
</protein>
<proteinExistence type="predicted"/>
<organism evidence="2 3">
    <name type="scientific">Gemmatimonas groenlandica</name>
    <dbReference type="NCBI Taxonomy" id="2732249"/>
    <lineage>
        <taxon>Bacteria</taxon>
        <taxon>Pseudomonadati</taxon>
        <taxon>Gemmatimonadota</taxon>
        <taxon>Gemmatimonadia</taxon>
        <taxon>Gemmatimonadales</taxon>
        <taxon>Gemmatimonadaceae</taxon>
        <taxon>Gemmatimonas</taxon>
    </lineage>
</organism>
<accession>A0A6M4IPR0</accession>
<dbReference type="Proteomes" id="UP000500938">
    <property type="component" value="Chromosome"/>
</dbReference>
<name>A0A6M4IPR0_9BACT</name>
<dbReference type="KEGG" id="ggr:HKW67_14910"/>
<evidence type="ECO:0008006" key="4">
    <source>
        <dbReference type="Google" id="ProtNLM"/>
    </source>
</evidence>
<gene>
    <name evidence="2" type="ORF">HKW67_14910</name>
</gene>
<dbReference type="EMBL" id="CP053085">
    <property type="protein sequence ID" value="QJR36710.1"/>
    <property type="molecule type" value="Genomic_DNA"/>
</dbReference>